<evidence type="ECO:0008006" key="10">
    <source>
        <dbReference type="Google" id="ProtNLM"/>
    </source>
</evidence>
<feature type="transmembrane region" description="Helical" evidence="7">
    <location>
        <begin position="123"/>
        <end position="146"/>
    </location>
</feature>
<feature type="transmembrane region" description="Helical" evidence="7">
    <location>
        <begin position="358"/>
        <end position="377"/>
    </location>
</feature>
<dbReference type="InterPro" id="IPR039309">
    <property type="entry name" value="BT1"/>
</dbReference>
<dbReference type="Pfam" id="PF03092">
    <property type="entry name" value="BT1"/>
    <property type="match status" value="1"/>
</dbReference>
<dbReference type="EMBL" id="JABEZZ010000011">
    <property type="protein sequence ID" value="MBA0599927.1"/>
    <property type="molecule type" value="Genomic_DNA"/>
</dbReference>
<dbReference type="GO" id="GO:0016020">
    <property type="term" value="C:membrane"/>
    <property type="evidence" value="ECO:0007669"/>
    <property type="project" value="UniProtKB-SubCell"/>
</dbReference>
<accession>A0A7J8QEF6</accession>
<evidence type="ECO:0000313" key="8">
    <source>
        <dbReference type="EMBL" id="MBA0599927.1"/>
    </source>
</evidence>
<evidence type="ECO:0000256" key="3">
    <source>
        <dbReference type="ARBA" id="ARBA00022448"/>
    </source>
</evidence>
<protein>
    <recommendedName>
        <fullName evidence="10">Biopterin transport-related protein BT1</fullName>
    </recommendedName>
</protein>
<organism evidence="8 9">
    <name type="scientific">Gossypium raimondii</name>
    <name type="common">Peruvian cotton</name>
    <name type="synonym">Gossypium klotzschianum subsp. raimondii</name>
    <dbReference type="NCBI Taxonomy" id="29730"/>
    <lineage>
        <taxon>Eukaryota</taxon>
        <taxon>Viridiplantae</taxon>
        <taxon>Streptophyta</taxon>
        <taxon>Embryophyta</taxon>
        <taxon>Tracheophyta</taxon>
        <taxon>Spermatophyta</taxon>
        <taxon>Magnoliopsida</taxon>
        <taxon>eudicotyledons</taxon>
        <taxon>Gunneridae</taxon>
        <taxon>Pentapetalae</taxon>
        <taxon>rosids</taxon>
        <taxon>malvids</taxon>
        <taxon>Malvales</taxon>
        <taxon>Malvaceae</taxon>
        <taxon>Malvoideae</taxon>
        <taxon>Gossypium</taxon>
    </lineage>
</organism>
<comment type="subcellular location">
    <subcellularLocation>
        <location evidence="1">Membrane</location>
        <topology evidence="1">Multi-pass membrane protein</topology>
    </subcellularLocation>
</comment>
<evidence type="ECO:0000313" key="9">
    <source>
        <dbReference type="Proteomes" id="UP000593578"/>
    </source>
</evidence>
<feature type="transmembrane region" description="Helical" evidence="7">
    <location>
        <begin position="59"/>
        <end position="78"/>
    </location>
</feature>
<dbReference type="NCBIfam" id="TIGR00788">
    <property type="entry name" value="fbt"/>
    <property type="match status" value="1"/>
</dbReference>
<dbReference type="InterPro" id="IPR004324">
    <property type="entry name" value="FBT"/>
</dbReference>
<dbReference type="InterPro" id="IPR036259">
    <property type="entry name" value="MFS_trans_sf"/>
</dbReference>
<keyword evidence="5 7" id="KW-1133">Transmembrane helix</keyword>
<dbReference type="CDD" id="cd17484">
    <property type="entry name" value="MFS_FBT"/>
    <property type="match status" value="1"/>
</dbReference>
<reference evidence="8 9" key="1">
    <citation type="journal article" date="2019" name="Genome Biol. Evol.">
        <title>Insights into the evolution of the New World diploid cottons (Gossypium, subgenus Houzingenia) based on genome sequencing.</title>
        <authorList>
            <person name="Grover C.E."/>
            <person name="Arick M.A. 2nd"/>
            <person name="Thrash A."/>
            <person name="Conover J.L."/>
            <person name="Sanders W.S."/>
            <person name="Peterson D.G."/>
            <person name="Frelichowski J.E."/>
            <person name="Scheffler J.A."/>
            <person name="Scheffler B.E."/>
            <person name="Wendel J.F."/>
        </authorList>
    </citation>
    <scope>NUCLEOTIDE SEQUENCE [LARGE SCALE GENOMIC DNA]</scope>
    <source>
        <strain evidence="8">8</strain>
        <tissue evidence="8">Leaf</tissue>
    </source>
</reference>
<evidence type="ECO:0000256" key="7">
    <source>
        <dbReference type="SAM" id="Phobius"/>
    </source>
</evidence>
<proteinExistence type="inferred from homology"/>
<name>A0A7J8QEF6_GOSRA</name>
<evidence type="ECO:0000256" key="5">
    <source>
        <dbReference type="ARBA" id="ARBA00022989"/>
    </source>
</evidence>
<gene>
    <name evidence="8" type="ORF">Gorai_006127</name>
</gene>
<evidence type="ECO:0000256" key="6">
    <source>
        <dbReference type="ARBA" id="ARBA00023136"/>
    </source>
</evidence>
<keyword evidence="4 7" id="KW-0812">Transmembrane</keyword>
<dbReference type="PANTHER" id="PTHR31585">
    <property type="entry name" value="FOLATE-BIOPTERIN TRANSPORTER 1, CHLOROPLASTIC"/>
    <property type="match status" value="1"/>
</dbReference>
<evidence type="ECO:0000256" key="2">
    <source>
        <dbReference type="ARBA" id="ARBA00007015"/>
    </source>
</evidence>
<evidence type="ECO:0000256" key="4">
    <source>
        <dbReference type="ARBA" id="ARBA00022692"/>
    </source>
</evidence>
<feature type="transmembrane region" description="Helical" evidence="7">
    <location>
        <begin position="99"/>
        <end position="117"/>
    </location>
</feature>
<sequence length="397" mass="42542">TALISGFSSLPWLVKPLYGFISDSFPLFGYRRRSYLVLSGLLGALSWSLMATFVGSKYGAVVCILIGSLSVAFSDVVVDSMVVERARGESQAISGSLQSLCWGSSAFGSIVSSYFSGSLVDAYGVRFVFGITALLPMITSAVAVLVKEQHVPGPTRGQNVLLANPSFLESSRENIIQLWNAVREPNVFLPTVFIFFWQATPQSDSAVFYFTTNKLGFTPEFLGRVKLVTSVASLVGVGLYNGLLKRVPLRKIFLATTIIGTAFGMTQVLLVTGLNRQLGISDEWFAIGDSLILTVLGQVSFMPVLVLAAKLCPEGMEATLFATLMSISNGGSVVGGLLGAVLTQVFGVTKDKFDNLSSLIILCNLSSLLPLPLLGLLPEDDSEIVSNENVDIEMKSN</sequence>
<feature type="transmembrane region" description="Helical" evidence="7">
    <location>
        <begin position="252"/>
        <end position="272"/>
    </location>
</feature>
<dbReference type="PANTHER" id="PTHR31585:SF0">
    <property type="entry name" value="FOLATE-BIOPTERIN TRANSPORTER 1, CHLOROPLASTIC"/>
    <property type="match status" value="1"/>
</dbReference>
<comment type="similarity">
    <text evidence="2">Belongs to the major facilitator superfamily. Folate-biopterin transporter (TC 2.A.71) family.</text>
</comment>
<keyword evidence="6 7" id="KW-0472">Membrane</keyword>
<dbReference type="Proteomes" id="UP000593578">
    <property type="component" value="Unassembled WGS sequence"/>
</dbReference>
<keyword evidence="3" id="KW-0813">Transport</keyword>
<feature type="transmembrane region" description="Helical" evidence="7">
    <location>
        <begin position="284"/>
        <end position="308"/>
    </location>
</feature>
<comment type="caution">
    <text evidence="8">The sequence shown here is derived from an EMBL/GenBank/DDBJ whole genome shotgun (WGS) entry which is preliminary data.</text>
</comment>
<evidence type="ECO:0000256" key="1">
    <source>
        <dbReference type="ARBA" id="ARBA00004141"/>
    </source>
</evidence>
<dbReference type="SUPFAM" id="SSF103473">
    <property type="entry name" value="MFS general substrate transporter"/>
    <property type="match status" value="1"/>
</dbReference>
<dbReference type="AlphaFoldDB" id="A0A7J8QEF6"/>
<dbReference type="Gene3D" id="1.20.1250.20">
    <property type="entry name" value="MFS general substrate transporter like domains"/>
    <property type="match status" value="1"/>
</dbReference>
<feature type="transmembrane region" description="Helical" evidence="7">
    <location>
        <begin position="35"/>
        <end position="53"/>
    </location>
</feature>
<feature type="non-terminal residue" evidence="8">
    <location>
        <position position="1"/>
    </location>
</feature>
<feature type="transmembrane region" description="Helical" evidence="7">
    <location>
        <begin position="320"/>
        <end position="346"/>
    </location>
</feature>